<feature type="region of interest" description="Disordered" evidence="1">
    <location>
        <begin position="40"/>
        <end position="59"/>
    </location>
</feature>
<dbReference type="AlphaFoldDB" id="A0A1C6VDN3"/>
<evidence type="ECO:0000313" key="3">
    <source>
        <dbReference type="Proteomes" id="UP000198937"/>
    </source>
</evidence>
<dbReference type="EMBL" id="FMIA01000002">
    <property type="protein sequence ID" value="SCL64442.1"/>
    <property type="molecule type" value="Genomic_DNA"/>
</dbReference>
<sequence>MAARASMSPVTWKRVEDGKGVQVSTYTGVEAAFGWPAGTIREVADGGKGPDPGQSPVEPRRHHDLVATVLDGPYPDAVKVLLVKAARAADPVDAILDATASDADKVAAVRAIRTLQAGGAESRSGPVGRSETA</sequence>
<evidence type="ECO:0000313" key="2">
    <source>
        <dbReference type="EMBL" id="SCL64442.1"/>
    </source>
</evidence>
<keyword evidence="3" id="KW-1185">Reference proteome</keyword>
<organism evidence="2 3">
    <name type="scientific">Micromonospora yangpuensis</name>
    <dbReference type="NCBI Taxonomy" id="683228"/>
    <lineage>
        <taxon>Bacteria</taxon>
        <taxon>Bacillati</taxon>
        <taxon>Actinomycetota</taxon>
        <taxon>Actinomycetes</taxon>
        <taxon>Micromonosporales</taxon>
        <taxon>Micromonosporaceae</taxon>
        <taxon>Micromonospora</taxon>
    </lineage>
</organism>
<protein>
    <submittedName>
        <fullName evidence="2">Uncharacterized protein</fullName>
    </submittedName>
</protein>
<proteinExistence type="predicted"/>
<reference evidence="2 3" key="1">
    <citation type="submission" date="2016-06" db="EMBL/GenBank/DDBJ databases">
        <authorList>
            <person name="Kjaerup R.B."/>
            <person name="Dalgaard T.S."/>
            <person name="Juul-Madsen H.R."/>
        </authorList>
    </citation>
    <scope>NUCLEOTIDE SEQUENCE [LARGE SCALE GENOMIC DNA]</scope>
    <source>
        <strain evidence="2 3">DSM 45577</strain>
    </source>
</reference>
<accession>A0A1C6VDN3</accession>
<name>A0A1C6VDN3_9ACTN</name>
<gene>
    <name evidence="2" type="ORF">GA0070617_5475</name>
</gene>
<dbReference type="STRING" id="683228.GA0070617_5475"/>
<dbReference type="Proteomes" id="UP000198937">
    <property type="component" value="Unassembled WGS sequence"/>
</dbReference>
<evidence type="ECO:0000256" key="1">
    <source>
        <dbReference type="SAM" id="MobiDB-lite"/>
    </source>
</evidence>